<dbReference type="STRING" id="94208.A0A2S4KUI9"/>
<dbReference type="EMBL" id="PKSG01000628">
    <property type="protein sequence ID" value="POR33858.1"/>
    <property type="molecule type" value="Genomic_DNA"/>
</dbReference>
<feature type="non-terminal residue" evidence="2">
    <location>
        <position position="1"/>
    </location>
</feature>
<accession>A0A2S4KUI9</accession>
<dbReference type="AlphaFoldDB" id="A0A2S4KUI9"/>
<dbReference type="OrthoDB" id="10514110at2759"/>
<proteinExistence type="predicted"/>
<sequence length="119" mass="11962">GVSGHAALPPRSVSESVRDDSEPPVAIPRRPGVTTINGGSGGVSTPATASSPPGIAPQAPMQPHDVKQQSPDAASSSGMVAAQEGQTTSQDMTAPELCQAFERQLLDLDDLAAFMGGGV</sequence>
<evidence type="ECO:0000256" key="1">
    <source>
        <dbReference type="SAM" id="MobiDB-lite"/>
    </source>
</evidence>
<name>A0A2S4KUI9_9HYPO</name>
<reference evidence="2 3" key="1">
    <citation type="submission" date="2018-01" db="EMBL/GenBank/DDBJ databases">
        <title>Harnessing the power of phylogenomics to disentangle the directionality and signatures of interkingdom host jumping in the parasitic fungal genus Tolypocladium.</title>
        <authorList>
            <person name="Quandt C.A."/>
            <person name="Patterson W."/>
            <person name="Spatafora J.W."/>
        </authorList>
    </citation>
    <scope>NUCLEOTIDE SEQUENCE [LARGE SCALE GENOMIC DNA]</scope>
    <source>
        <strain evidence="2 3">NRBC 100945</strain>
    </source>
</reference>
<feature type="compositionally biased region" description="Polar residues" evidence="1">
    <location>
        <begin position="68"/>
        <end position="91"/>
    </location>
</feature>
<feature type="region of interest" description="Disordered" evidence="1">
    <location>
        <begin position="1"/>
        <end position="91"/>
    </location>
</feature>
<keyword evidence="3" id="KW-1185">Reference proteome</keyword>
<dbReference type="Proteomes" id="UP000237481">
    <property type="component" value="Unassembled WGS sequence"/>
</dbReference>
<protein>
    <submittedName>
        <fullName evidence="2">Transcriptional regulatory protein</fullName>
    </submittedName>
</protein>
<organism evidence="2 3">
    <name type="scientific">Tolypocladium paradoxum</name>
    <dbReference type="NCBI Taxonomy" id="94208"/>
    <lineage>
        <taxon>Eukaryota</taxon>
        <taxon>Fungi</taxon>
        <taxon>Dikarya</taxon>
        <taxon>Ascomycota</taxon>
        <taxon>Pezizomycotina</taxon>
        <taxon>Sordariomycetes</taxon>
        <taxon>Hypocreomycetidae</taxon>
        <taxon>Hypocreales</taxon>
        <taxon>Ophiocordycipitaceae</taxon>
        <taxon>Tolypocladium</taxon>
    </lineage>
</organism>
<comment type="caution">
    <text evidence="2">The sequence shown here is derived from an EMBL/GenBank/DDBJ whole genome shotgun (WGS) entry which is preliminary data.</text>
</comment>
<evidence type="ECO:0000313" key="2">
    <source>
        <dbReference type="EMBL" id="POR33858.1"/>
    </source>
</evidence>
<gene>
    <name evidence="2" type="ORF">TPAR_05946</name>
</gene>
<feature type="non-terminal residue" evidence="2">
    <location>
        <position position="119"/>
    </location>
</feature>
<evidence type="ECO:0000313" key="3">
    <source>
        <dbReference type="Proteomes" id="UP000237481"/>
    </source>
</evidence>